<evidence type="ECO:0000256" key="2">
    <source>
        <dbReference type="ARBA" id="ARBA00022840"/>
    </source>
</evidence>
<dbReference type="EMBL" id="KN824287">
    <property type="protein sequence ID" value="KIM29849.1"/>
    <property type="molecule type" value="Genomic_DNA"/>
</dbReference>
<sequence length="375" mass="39482">MSTTTTFAGIALSRVAGGAPFALTTISSAGGERTLSESTTGTLAGNTPAAIVSSVSSAIGNGPNKPSAFSLAFPIGLPDEQRKALRDVNTSSFDHLTAIINLNESNVSNTDSGEVNFLFIDLTPGQVAFERSSAELDEGSWLVIPEEKVMLTQEPKSAEGVINQLVAPIVPPSTRFQQIALFPSEDSAPAGLLQALQSKYPNTLVKWVSLAEISRGAALCIQRRPPGSSTVEFLGAFVAPVPIGITLANGKVVTAVQRKVYFPSKKSITLTTSRDNQTSVTVNFVNGTTPAGKIVLEGITPKPKGTVRIQVTLDMDYEGKTVVTVEESGTENKKVGELTSVLNSSKEEMEAYVEREEAGQTQQVVLGDEVGALPA</sequence>
<evidence type="ECO:0000256" key="1">
    <source>
        <dbReference type="ARBA" id="ARBA00022741"/>
    </source>
</evidence>
<proteinExistence type="predicted"/>
<keyword evidence="4" id="KW-1185">Reference proteome</keyword>
<protein>
    <submittedName>
        <fullName evidence="3">Uncharacterized protein</fullName>
    </submittedName>
</protein>
<reference evidence="3 4" key="1">
    <citation type="submission" date="2014-04" db="EMBL/GenBank/DDBJ databases">
        <authorList>
            <consortium name="DOE Joint Genome Institute"/>
            <person name="Kuo A."/>
            <person name="Zuccaro A."/>
            <person name="Kohler A."/>
            <person name="Nagy L.G."/>
            <person name="Floudas D."/>
            <person name="Copeland A."/>
            <person name="Barry K.W."/>
            <person name="Cichocki N."/>
            <person name="Veneault-Fourrey C."/>
            <person name="LaButti K."/>
            <person name="Lindquist E.A."/>
            <person name="Lipzen A."/>
            <person name="Lundell T."/>
            <person name="Morin E."/>
            <person name="Murat C."/>
            <person name="Sun H."/>
            <person name="Tunlid A."/>
            <person name="Henrissat B."/>
            <person name="Grigoriev I.V."/>
            <person name="Hibbett D.S."/>
            <person name="Martin F."/>
            <person name="Nordberg H.P."/>
            <person name="Cantor M.N."/>
            <person name="Hua S.X."/>
        </authorList>
    </citation>
    <scope>NUCLEOTIDE SEQUENCE [LARGE SCALE GENOMIC DNA]</scope>
    <source>
        <strain evidence="3 4">MAFF 305830</strain>
    </source>
</reference>
<evidence type="ECO:0000313" key="3">
    <source>
        <dbReference type="EMBL" id="KIM29849.1"/>
    </source>
</evidence>
<keyword evidence="1" id="KW-0547">Nucleotide-binding</keyword>
<dbReference type="OrthoDB" id="3037355at2759"/>
<keyword evidence="2" id="KW-0067">ATP-binding</keyword>
<dbReference type="STRING" id="933852.A0A0C3BCJ4"/>
<dbReference type="GO" id="GO:0005524">
    <property type="term" value="F:ATP binding"/>
    <property type="evidence" value="ECO:0007669"/>
    <property type="project" value="UniProtKB-KW"/>
</dbReference>
<dbReference type="InterPro" id="IPR029047">
    <property type="entry name" value="HSP70_peptide-bd_sf"/>
</dbReference>
<dbReference type="Pfam" id="PF00012">
    <property type="entry name" value="HSP70"/>
    <property type="match status" value="1"/>
</dbReference>
<gene>
    <name evidence="3" type="ORF">M408DRAFT_108230</name>
</gene>
<dbReference type="InterPro" id="IPR013126">
    <property type="entry name" value="Hsp_70_fam"/>
</dbReference>
<dbReference type="PANTHER" id="PTHR19375">
    <property type="entry name" value="HEAT SHOCK PROTEIN 70KDA"/>
    <property type="match status" value="1"/>
</dbReference>
<organism evidence="3 4">
    <name type="scientific">Serendipita vermifera MAFF 305830</name>
    <dbReference type="NCBI Taxonomy" id="933852"/>
    <lineage>
        <taxon>Eukaryota</taxon>
        <taxon>Fungi</taxon>
        <taxon>Dikarya</taxon>
        <taxon>Basidiomycota</taxon>
        <taxon>Agaricomycotina</taxon>
        <taxon>Agaricomycetes</taxon>
        <taxon>Sebacinales</taxon>
        <taxon>Serendipitaceae</taxon>
        <taxon>Serendipita</taxon>
    </lineage>
</organism>
<dbReference type="AlphaFoldDB" id="A0A0C3BCJ4"/>
<reference evidence="4" key="2">
    <citation type="submission" date="2015-01" db="EMBL/GenBank/DDBJ databases">
        <title>Evolutionary Origins and Diversification of the Mycorrhizal Mutualists.</title>
        <authorList>
            <consortium name="DOE Joint Genome Institute"/>
            <consortium name="Mycorrhizal Genomics Consortium"/>
            <person name="Kohler A."/>
            <person name="Kuo A."/>
            <person name="Nagy L.G."/>
            <person name="Floudas D."/>
            <person name="Copeland A."/>
            <person name="Barry K.W."/>
            <person name="Cichocki N."/>
            <person name="Veneault-Fourrey C."/>
            <person name="LaButti K."/>
            <person name="Lindquist E.A."/>
            <person name="Lipzen A."/>
            <person name="Lundell T."/>
            <person name="Morin E."/>
            <person name="Murat C."/>
            <person name="Riley R."/>
            <person name="Ohm R."/>
            <person name="Sun H."/>
            <person name="Tunlid A."/>
            <person name="Henrissat B."/>
            <person name="Grigoriev I.V."/>
            <person name="Hibbett D.S."/>
            <person name="Martin F."/>
        </authorList>
    </citation>
    <scope>NUCLEOTIDE SEQUENCE [LARGE SCALE GENOMIC DNA]</scope>
    <source>
        <strain evidence="4">MAFF 305830</strain>
    </source>
</reference>
<dbReference type="Proteomes" id="UP000054097">
    <property type="component" value="Unassembled WGS sequence"/>
</dbReference>
<evidence type="ECO:0000313" key="4">
    <source>
        <dbReference type="Proteomes" id="UP000054097"/>
    </source>
</evidence>
<accession>A0A0C3BCJ4</accession>
<dbReference type="HOGENOM" id="CLU_742200_0_0_1"/>
<name>A0A0C3BCJ4_SERVB</name>
<dbReference type="SUPFAM" id="SSF100920">
    <property type="entry name" value="Heat shock protein 70kD (HSP70), peptide-binding domain"/>
    <property type="match status" value="1"/>
</dbReference>
<dbReference type="Gene3D" id="2.60.34.10">
    <property type="entry name" value="Substrate Binding Domain Of DNAk, Chain A, domain 1"/>
    <property type="match status" value="1"/>
</dbReference>
<dbReference type="GO" id="GO:0140662">
    <property type="term" value="F:ATP-dependent protein folding chaperone"/>
    <property type="evidence" value="ECO:0007669"/>
    <property type="project" value="InterPro"/>
</dbReference>